<dbReference type="EMBL" id="QBMC01000261">
    <property type="protein sequence ID" value="PZO09198.1"/>
    <property type="molecule type" value="Genomic_DNA"/>
</dbReference>
<reference evidence="3" key="1">
    <citation type="submission" date="2018-04" db="EMBL/GenBank/DDBJ databases">
        <authorList>
            <person name="Cornet L."/>
        </authorList>
    </citation>
    <scope>NUCLEOTIDE SEQUENCE [LARGE SCALE GENOMIC DNA]</scope>
</reference>
<evidence type="ECO:0000313" key="2">
    <source>
        <dbReference type="EMBL" id="PZO09198.1"/>
    </source>
</evidence>
<organism evidence="2 3">
    <name type="scientific">Leptolyngbya foveolarum</name>
    <dbReference type="NCBI Taxonomy" id="47253"/>
    <lineage>
        <taxon>Bacteria</taxon>
        <taxon>Bacillati</taxon>
        <taxon>Cyanobacteriota</taxon>
        <taxon>Cyanophyceae</taxon>
        <taxon>Leptolyngbyales</taxon>
        <taxon>Leptolyngbyaceae</taxon>
        <taxon>Leptolyngbya group</taxon>
        <taxon>Leptolyngbya</taxon>
    </lineage>
</organism>
<dbReference type="Proteomes" id="UP000249354">
    <property type="component" value="Unassembled WGS sequence"/>
</dbReference>
<evidence type="ECO:0000313" key="3">
    <source>
        <dbReference type="Proteomes" id="UP000249354"/>
    </source>
</evidence>
<dbReference type="AlphaFoldDB" id="A0A2W4VQ40"/>
<keyword evidence="1" id="KW-0472">Membrane</keyword>
<evidence type="ECO:0000256" key="1">
    <source>
        <dbReference type="SAM" id="Phobius"/>
    </source>
</evidence>
<keyword evidence="1" id="KW-1133">Transmembrane helix</keyword>
<name>A0A2W4VQ40_9CYAN</name>
<gene>
    <name evidence="2" type="ORF">DCF25_21890</name>
</gene>
<protein>
    <submittedName>
        <fullName evidence="2">Uncharacterized protein</fullName>
    </submittedName>
</protein>
<proteinExistence type="predicted"/>
<comment type="caution">
    <text evidence="2">The sequence shown here is derived from an EMBL/GenBank/DDBJ whole genome shotgun (WGS) entry which is preliminary data.</text>
</comment>
<sequence>MNALLLSVYFLVVFYVLYQMALTLEKKREERVEIRLDNKFAAEQTQLQLSAQPDARHVKAIAREVGFGKAQGDKPKPKKPVVFILFDSNKKVPATSPDLIPLKLLGMSEEAAQEALQPKVIIRIEPVGKEKLRPVPYLVVSVQNMTPDRQIYIYWDRSSIEMFGQGNRIIRSTPNMPLDLMQSQVFSVVNPGQRVVSNVNTENNYARDPQTNQVDRVQPLLDLTQRVGMSKVTNPEDEKENKQNLCGLDLMIGFKRTTEPDSQMLNLLVPLSLELIIKVDKIAFPPLRWLSRKFNQKASDGNWFLGRQKES</sequence>
<keyword evidence="1" id="KW-0812">Transmembrane</keyword>
<reference evidence="2 3" key="2">
    <citation type="submission" date="2018-06" db="EMBL/GenBank/DDBJ databases">
        <title>Metagenomic assembly of (sub)arctic Cyanobacteria and their associated microbiome from non-axenic cultures.</title>
        <authorList>
            <person name="Baurain D."/>
        </authorList>
    </citation>
    <scope>NUCLEOTIDE SEQUENCE [LARGE SCALE GENOMIC DNA]</scope>
    <source>
        <strain evidence="2">ULC129bin1</strain>
    </source>
</reference>
<accession>A0A2W4VQ40</accession>
<feature type="transmembrane region" description="Helical" evidence="1">
    <location>
        <begin position="6"/>
        <end position="24"/>
    </location>
</feature>